<feature type="chain" id="PRO_5046074802" evidence="1">
    <location>
        <begin position="23"/>
        <end position="283"/>
    </location>
</feature>
<sequence length="283" mass="29713">MKIYTKLTLFALLCLVSLNLNAQAWKAKYQLAFGPSTTSPVTSSFYAQWLPTKTGSSGVYPGTTFYVLIPDGVSFTATNAGTGSWTVTTLATGICGYQLVECDLSSAGVPTLSVTAGVPINLIKFTVNGTCPVGTGARLYQDDGTDTCVALNGLIANGLTLSTSPSNGYDGIVNGPTNPLVCASFCYRDPATGMGIDSKQGITLLQRAGANSNNWPMVRKSAFTVLESNSKGFVITRMTTSQIFAIVSPQEGMMVYDTDLKCLKINTDGTAGGWSCFNTAACP</sequence>
<comment type="caution">
    <text evidence="2">The sequence shown here is derived from an EMBL/GenBank/DDBJ whole genome shotgun (WGS) entry which is preliminary data.</text>
</comment>
<accession>A0ABT2VWY0</accession>
<dbReference type="RefSeq" id="WP_262990174.1">
    <property type="nucleotide sequence ID" value="NZ_JAOTEN010000002.1"/>
</dbReference>
<dbReference type="EMBL" id="JAOTEN010000002">
    <property type="protein sequence ID" value="MCU7614280.1"/>
    <property type="molecule type" value="Genomic_DNA"/>
</dbReference>
<keyword evidence="1" id="KW-0732">Signal</keyword>
<dbReference type="Proteomes" id="UP001208114">
    <property type="component" value="Unassembled WGS sequence"/>
</dbReference>
<protein>
    <submittedName>
        <fullName evidence="2">Uncharacterized protein</fullName>
    </submittedName>
</protein>
<evidence type="ECO:0000256" key="1">
    <source>
        <dbReference type="SAM" id="SignalP"/>
    </source>
</evidence>
<reference evidence="3" key="1">
    <citation type="submission" date="2023-07" db="EMBL/GenBank/DDBJ databases">
        <title>Chryseobacterium sp. GMJ5 Genome sequencing and assembly.</title>
        <authorList>
            <person name="Jung Y."/>
        </authorList>
    </citation>
    <scope>NUCLEOTIDE SEQUENCE [LARGE SCALE GENOMIC DNA]</scope>
    <source>
        <strain evidence="3">GMJ5</strain>
    </source>
</reference>
<evidence type="ECO:0000313" key="2">
    <source>
        <dbReference type="EMBL" id="MCU7614280.1"/>
    </source>
</evidence>
<proteinExistence type="predicted"/>
<name>A0ABT2VWY0_9FLAO</name>
<keyword evidence="3" id="KW-1185">Reference proteome</keyword>
<gene>
    <name evidence="2" type="ORF">N0B16_07510</name>
</gene>
<feature type="signal peptide" evidence="1">
    <location>
        <begin position="1"/>
        <end position="22"/>
    </location>
</feature>
<organism evidence="2 3">
    <name type="scientific">Chryseobacterium gilvum</name>
    <dbReference type="NCBI Taxonomy" id="2976534"/>
    <lineage>
        <taxon>Bacteria</taxon>
        <taxon>Pseudomonadati</taxon>
        <taxon>Bacteroidota</taxon>
        <taxon>Flavobacteriia</taxon>
        <taxon>Flavobacteriales</taxon>
        <taxon>Weeksellaceae</taxon>
        <taxon>Chryseobacterium group</taxon>
        <taxon>Chryseobacterium</taxon>
    </lineage>
</organism>
<evidence type="ECO:0000313" key="3">
    <source>
        <dbReference type="Proteomes" id="UP001208114"/>
    </source>
</evidence>